<dbReference type="SUPFAM" id="SSF52540">
    <property type="entry name" value="P-loop containing nucleoside triphosphate hydrolases"/>
    <property type="match status" value="1"/>
</dbReference>
<feature type="region of interest" description="Disordered" evidence="11">
    <location>
        <begin position="119"/>
        <end position="225"/>
    </location>
</feature>
<dbReference type="CDD" id="cd21691">
    <property type="entry name" value="GH2-like_DHX8"/>
    <property type="match status" value="1"/>
</dbReference>
<reference evidence="15" key="1">
    <citation type="submission" date="2014-05" db="EMBL/GenBank/DDBJ databases">
        <title>The transcriptome of the halophilic microalga Tetraselmis sp. GSL018 isolated from the Great Salt Lake, Utah.</title>
        <authorList>
            <person name="Jinkerson R.E."/>
            <person name="D'Adamo S."/>
            <person name="Posewitz M.C."/>
        </authorList>
    </citation>
    <scope>NUCLEOTIDE SEQUENCE</scope>
    <source>
        <strain evidence="15">GSL018</strain>
    </source>
</reference>
<feature type="region of interest" description="Disordered" evidence="11">
    <location>
        <begin position="307"/>
        <end position="344"/>
    </location>
</feature>
<keyword evidence="7" id="KW-0067">ATP-binding</keyword>
<keyword evidence="6 15" id="KW-0347">Helicase</keyword>
<dbReference type="InterPro" id="IPR049621">
    <property type="entry name" value="S1_DHX8_helicase"/>
</dbReference>
<dbReference type="GO" id="GO:0005524">
    <property type="term" value="F:ATP binding"/>
    <property type="evidence" value="ECO:0007669"/>
    <property type="project" value="UniProtKB-KW"/>
</dbReference>
<dbReference type="FunFam" id="2.40.50.140:FF:000061">
    <property type="entry name" value="ATP-dependent RNA helicase DHX8"/>
    <property type="match status" value="1"/>
</dbReference>
<dbReference type="Gene3D" id="1.20.120.1080">
    <property type="match status" value="1"/>
</dbReference>
<keyword evidence="5" id="KW-0378">Hydrolase</keyword>
<dbReference type="GO" id="GO:0000390">
    <property type="term" value="P:spliceosomal complex disassembly"/>
    <property type="evidence" value="ECO:0007669"/>
    <property type="project" value="TreeGrafter"/>
</dbReference>
<evidence type="ECO:0000259" key="12">
    <source>
        <dbReference type="PROSITE" id="PS50126"/>
    </source>
</evidence>
<dbReference type="PROSITE" id="PS50126">
    <property type="entry name" value="S1"/>
    <property type="match status" value="1"/>
</dbReference>
<dbReference type="FunFam" id="3.40.50.300:FF:000191">
    <property type="entry name" value="Pre-mRNA-splicing factor ATP-dependent RNA helicase"/>
    <property type="match status" value="1"/>
</dbReference>
<evidence type="ECO:0000256" key="5">
    <source>
        <dbReference type="ARBA" id="ARBA00022801"/>
    </source>
</evidence>
<dbReference type="Pfam" id="PF00271">
    <property type="entry name" value="Helicase_C"/>
    <property type="match status" value="1"/>
</dbReference>
<dbReference type="Gene3D" id="2.40.50.140">
    <property type="entry name" value="Nucleic acid-binding proteins"/>
    <property type="match status" value="1"/>
</dbReference>
<dbReference type="InterPro" id="IPR003029">
    <property type="entry name" value="S1_domain"/>
</dbReference>
<evidence type="ECO:0000256" key="9">
    <source>
        <dbReference type="ARBA" id="ARBA00023242"/>
    </source>
</evidence>
<dbReference type="InterPro" id="IPR002464">
    <property type="entry name" value="DNA/RNA_helicase_DEAH_CS"/>
</dbReference>
<evidence type="ECO:0000313" key="15">
    <source>
        <dbReference type="EMBL" id="JAC75335.1"/>
    </source>
</evidence>
<organism evidence="15">
    <name type="scientific">Tetraselmis sp. GSL018</name>
    <dbReference type="NCBI Taxonomy" id="582737"/>
    <lineage>
        <taxon>Eukaryota</taxon>
        <taxon>Viridiplantae</taxon>
        <taxon>Chlorophyta</taxon>
        <taxon>core chlorophytes</taxon>
        <taxon>Chlorodendrophyceae</taxon>
        <taxon>Chlorodendrales</taxon>
        <taxon>Chlorodendraceae</taxon>
        <taxon>Tetraselmis</taxon>
    </lineage>
</organism>
<dbReference type="GO" id="GO:0071013">
    <property type="term" value="C:catalytic step 2 spliceosome"/>
    <property type="evidence" value="ECO:0007669"/>
    <property type="project" value="TreeGrafter"/>
</dbReference>
<feature type="compositionally biased region" description="Basic residues" evidence="11">
    <location>
        <begin position="165"/>
        <end position="197"/>
    </location>
</feature>
<dbReference type="InterPro" id="IPR049945">
    <property type="entry name" value="AAA_22"/>
</dbReference>
<name>A0A061RXB0_9CHLO</name>
<dbReference type="Pfam" id="PF13401">
    <property type="entry name" value="AAA_22"/>
    <property type="match status" value="1"/>
</dbReference>
<keyword evidence="8" id="KW-0508">mRNA splicing</keyword>
<dbReference type="InterPro" id="IPR027417">
    <property type="entry name" value="P-loop_NTPase"/>
</dbReference>
<dbReference type="CDD" id="cd05684">
    <property type="entry name" value="S1_DHX8_helicase"/>
    <property type="match status" value="1"/>
</dbReference>
<dbReference type="Pfam" id="PF21010">
    <property type="entry name" value="HA2_C"/>
    <property type="match status" value="1"/>
</dbReference>
<gene>
    <name evidence="15" type="primary">PRP22</name>
    <name evidence="15" type="ORF">TSPGSL018_23379</name>
</gene>
<dbReference type="EC" id="3.6.4.13" evidence="2"/>
<dbReference type="Gene3D" id="3.40.50.300">
    <property type="entry name" value="P-loop containing nucleotide triphosphate hydrolases"/>
    <property type="match status" value="2"/>
</dbReference>
<dbReference type="SMART" id="SM00487">
    <property type="entry name" value="DEXDc"/>
    <property type="match status" value="1"/>
</dbReference>
<dbReference type="PROSITE" id="PS51194">
    <property type="entry name" value="HELICASE_CTER"/>
    <property type="match status" value="1"/>
</dbReference>
<feature type="compositionally biased region" description="Basic and acidic residues" evidence="11">
    <location>
        <begin position="119"/>
        <end position="129"/>
    </location>
</feature>
<evidence type="ECO:0000256" key="4">
    <source>
        <dbReference type="ARBA" id="ARBA00022741"/>
    </source>
</evidence>
<dbReference type="SMART" id="SM00490">
    <property type="entry name" value="HELICc"/>
    <property type="match status" value="1"/>
</dbReference>
<dbReference type="PROSITE" id="PS51192">
    <property type="entry name" value="HELICASE_ATP_BIND_1"/>
    <property type="match status" value="1"/>
</dbReference>
<dbReference type="SMART" id="SM00316">
    <property type="entry name" value="S1"/>
    <property type="match status" value="1"/>
</dbReference>
<comment type="catalytic activity">
    <reaction evidence="10">
        <text>ATP + H2O = ADP + phosphate + H(+)</text>
        <dbReference type="Rhea" id="RHEA:13065"/>
        <dbReference type="ChEBI" id="CHEBI:15377"/>
        <dbReference type="ChEBI" id="CHEBI:15378"/>
        <dbReference type="ChEBI" id="CHEBI:30616"/>
        <dbReference type="ChEBI" id="CHEBI:43474"/>
        <dbReference type="ChEBI" id="CHEBI:456216"/>
        <dbReference type="EC" id="3.6.4.13"/>
    </reaction>
</comment>
<evidence type="ECO:0000256" key="8">
    <source>
        <dbReference type="ARBA" id="ARBA00023187"/>
    </source>
</evidence>
<dbReference type="CDD" id="cd18791">
    <property type="entry name" value="SF2_C_RHA"/>
    <property type="match status" value="1"/>
</dbReference>
<dbReference type="InterPro" id="IPR007502">
    <property type="entry name" value="Helicase-assoc_dom"/>
</dbReference>
<dbReference type="GO" id="GO:0003724">
    <property type="term" value="F:RNA helicase activity"/>
    <property type="evidence" value="ECO:0007669"/>
    <property type="project" value="UniProtKB-EC"/>
</dbReference>
<feature type="compositionally biased region" description="Basic and acidic residues" evidence="11">
    <location>
        <begin position="198"/>
        <end position="207"/>
    </location>
</feature>
<evidence type="ECO:0000256" key="3">
    <source>
        <dbReference type="ARBA" id="ARBA00022664"/>
    </source>
</evidence>
<dbReference type="Pfam" id="PF07717">
    <property type="entry name" value="OB_NTP_bind"/>
    <property type="match status" value="1"/>
</dbReference>
<feature type="region of interest" description="Disordered" evidence="11">
    <location>
        <begin position="442"/>
        <end position="470"/>
    </location>
</feature>
<evidence type="ECO:0000259" key="13">
    <source>
        <dbReference type="PROSITE" id="PS51192"/>
    </source>
</evidence>
<feature type="compositionally biased region" description="Basic and acidic residues" evidence="11">
    <location>
        <begin position="136"/>
        <end position="164"/>
    </location>
</feature>
<dbReference type="InterPro" id="IPR049588">
    <property type="entry name" value="DHX8_GH2-like"/>
</dbReference>
<comment type="subcellular location">
    <subcellularLocation>
        <location evidence="1">Nucleus</location>
    </subcellularLocation>
</comment>
<evidence type="ECO:0000256" key="2">
    <source>
        <dbReference type="ARBA" id="ARBA00012552"/>
    </source>
</evidence>
<dbReference type="PROSITE" id="PS00690">
    <property type="entry name" value="DEAH_ATP_HELICASE"/>
    <property type="match status" value="1"/>
</dbReference>
<feature type="domain" description="S1 motif" evidence="12">
    <location>
        <begin position="225"/>
        <end position="295"/>
    </location>
</feature>
<dbReference type="InterPro" id="IPR001650">
    <property type="entry name" value="Helicase_C-like"/>
</dbReference>
<feature type="compositionally biased region" description="Low complexity" evidence="11">
    <location>
        <begin position="86"/>
        <end position="99"/>
    </location>
</feature>
<dbReference type="Pfam" id="PF04408">
    <property type="entry name" value="WHD_HA2"/>
    <property type="match status" value="1"/>
</dbReference>
<dbReference type="SUPFAM" id="SSF50249">
    <property type="entry name" value="Nucleic acid-binding proteins"/>
    <property type="match status" value="1"/>
</dbReference>
<evidence type="ECO:0000256" key="6">
    <source>
        <dbReference type="ARBA" id="ARBA00022806"/>
    </source>
</evidence>
<evidence type="ECO:0000259" key="14">
    <source>
        <dbReference type="PROSITE" id="PS51194"/>
    </source>
</evidence>
<dbReference type="GO" id="GO:0016887">
    <property type="term" value="F:ATP hydrolysis activity"/>
    <property type="evidence" value="ECO:0007669"/>
    <property type="project" value="InterPro"/>
</dbReference>
<dbReference type="FunFam" id="3.40.50.300:FF:000101">
    <property type="entry name" value="Pre-mRNA-splicing factor ATP-dependent RNA helicase"/>
    <property type="match status" value="1"/>
</dbReference>
<evidence type="ECO:0000256" key="10">
    <source>
        <dbReference type="ARBA" id="ARBA00047984"/>
    </source>
</evidence>
<feature type="domain" description="Helicase C-terminal" evidence="14">
    <location>
        <begin position="718"/>
        <end position="891"/>
    </location>
</feature>
<dbReference type="InterPro" id="IPR011709">
    <property type="entry name" value="DEAD-box_helicase_OB_fold"/>
</dbReference>
<evidence type="ECO:0000256" key="1">
    <source>
        <dbReference type="ARBA" id="ARBA00004123"/>
    </source>
</evidence>
<keyword evidence="4" id="KW-0547">Nucleotide-binding</keyword>
<sequence length="1173" mass="132084">MAALEKLQYLSLVSKITTELENHLGIADKTLAEFVIDMAKGKGSSKAFKKALDEQGAELPSSLAETLFNIIQRLMPKQNGAGGKAGAASASKPGAAFPGLEMEDNRDHVRKMVQELEQEAAAKQRERGEGSPPPAEGREADPRPDGRRDGRSREDSRNGHERDSRRSHRDSRRWSRSRSRSRERRSRRRRSRSRSRSRSPERRRDRNPPPPPPKAPPRSDKPELYGCYRGRVSGMMEFGAFVELLGFPGRAEGLVHLSNMAASRPSSAKEIVQRGQEVWVKVISTAGQRLSLSMRDVDQKTGEDLIPINTDTAHNPSRPDGGGLRGLSGVKATEEDRDTDMRRGRKRLTSPERWEATQLIASGVLKVDKYPTFDEESGLGLLNQDLEAEEEYEIDINEEEPLFLKGQSSKAGVEVSPIKIVKNPDGSLQRAAMTQSALMKERRELREQQQRSELEAVPKDLSRPWEDPMPEQGERHLAAELRGLGATGFQLPEWKSKALGKGTTYGQRDTRSIKEQRESLPIFKLRDQLVQAVHDNQILVVIGETGSGKTTQMTQYLAEEGYTSNGKIGCTQPRRVAAMSVAKRVSEEFGCRLGEEVGYAIRFEDCTSPETVIKYMTDGMLLREALLDDSMSAYSVIILDEAHERTIHTDVLFGLLKEILVKRKDLKLIVTSATLDAEKFSGYFFNCPIFTIPGRTYPVEILYTKAPEADYMDAALITVMQIHLTEPEGDILLFLTGQEEIDTACQILYERMQSLGPSVPELHILPVYSSLPSEMQTRIFEPAPPGSRKCVVATNIAEASLTIDGIYYVVDPGFAKIKVFNPKVGMDSLVVAPISQASARQRAGRAGRTGPGKCYRLYTEGAFKNEMLPTSVPEIQRTNLGMTVLTLKAMGINDLLGFDFMDPPTPQTLIQALEMLFNLGALDEEGLLTRLGRKMAEFPMEPPMSKVLIASVDLGCSEEVLTIVSMLSAQNIFYRPKDKQAQADSKRAKFFAPEGDHLTLLTVYEAWKAAKFSNPWCYENFLQARSLRRAQDVRKQLLQIMDRYKLDLVSSGKNWNKIRRAITSGFFFHAARKDPQEGYKTLVEQQPVYIHPSSALFQRQPDWVIYHELVLTTKEYMREVLSIEPKWLVELAPRFFKQADPHKLSRRKRMEKIEPLYDRYNDPNAWRLSKRRG</sequence>
<dbReference type="GO" id="GO:0003723">
    <property type="term" value="F:RNA binding"/>
    <property type="evidence" value="ECO:0007669"/>
    <property type="project" value="TreeGrafter"/>
</dbReference>
<evidence type="ECO:0000256" key="7">
    <source>
        <dbReference type="ARBA" id="ARBA00022840"/>
    </source>
</evidence>
<dbReference type="InterPro" id="IPR044762">
    <property type="entry name" value="DHX8/Prp22_DEXHc"/>
</dbReference>
<dbReference type="FunFam" id="1.20.120.1080:FF:000001">
    <property type="entry name" value="Pre-mRNA-splicing factor ATP-dependent RNA helicase"/>
    <property type="match status" value="1"/>
</dbReference>
<dbReference type="PANTHER" id="PTHR18934:SF85">
    <property type="entry name" value="ATP-DEPENDENT RNA HELICASE DHX8"/>
    <property type="match status" value="1"/>
</dbReference>
<dbReference type="SMART" id="SM00847">
    <property type="entry name" value="HA2"/>
    <property type="match status" value="1"/>
</dbReference>
<dbReference type="CDD" id="cd17971">
    <property type="entry name" value="DEXHc_DHX8"/>
    <property type="match status" value="1"/>
</dbReference>
<dbReference type="InterPro" id="IPR012340">
    <property type="entry name" value="NA-bd_OB-fold"/>
</dbReference>
<dbReference type="InterPro" id="IPR014001">
    <property type="entry name" value="Helicase_ATP-bd"/>
</dbReference>
<dbReference type="InterPro" id="IPR048333">
    <property type="entry name" value="HA2_WH"/>
</dbReference>
<evidence type="ECO:0000256" key="11">
    <source>
        <dbReference type="SAM" id="MobiDB-lite"/>
    </source>
</evidence>
<accession>A0A061RXB0</accession>
<keyword evidence="9" id="KW-0539">Nucleus</keyword>
<protein>
    <recommendedName>
        <fullName evidence="2">RNA helicase</fullName>
        <ecNumber evidence="2">3.6.4.13</ecNumber>
    </recommendedName>
</protein>
<dbReference type="PANTHER" id="PTHR18934">
    <property type="entry name" value="ATP-DEPENDENT RNA HELICASE"/>
    <property type="match status" value="1"/>
</dbReference>
<dbReference type="EMBL" id="GBEZ01010331">
    <property type="protein sequence ID" value="JAC75335.1"/>
    <property type="molecule type" value="Transcribed_RNA"/>
</dbReference>
<dbReference type="AlphaFoldDB" id="A0A061RXB0"/>
<feature type="region of interest" description="Disordered" evidence="11">
    <location>
        <begin position="79"/>
        <end position="103"/>
    </location>
</feature>
<feature type="domain" description="Helicase ATP-binding" evidence="13">
    <location>
        <begin position="530"/>
        <end position="693"/>
    </location>
</feature>
<proteinExistence type="predicted"/>
<dbReference type="Pfam" id="PF00575">
    <property type="entry name" value="S1"/>
    <property type="match status" value="1"/>
</dbReference>
<keyword evidence="3" id="KW-0507">mRNA processing</keyword>